<keyword evidence="2" id="KW-0012">Acyltransferase</keyword>
<name>A0A1C1A0F0_9BACL</name>
<dbReference type="STRING" id="512399.A8709_20040"/>
<proteinExistence type="predicted"/>
<protein>
    <submittedName>
        <fullName evidence="4">Acetyltransferase</fullName>
    </submittedName>
</protein>
<comment type="caution">
    <text evidence="4">The sequence shown here is derived from an EMBL/GenBank/DDBJ whole genome shotgun (WGS) entry which is preliminary data.</text>
</comment>
<dbReference type="PANTHER" id="PTHR43072:SF23">
    <property type="entry name" value="UPF0039 PROTEIN C11D3.02C"/>
    <property type="match status" value="1"/>
</dbReference>
<evidence type="ECO:0000313" key="4">
    <source>
        <dbReference type="EMBL" id="OCT13866.1"/>
    </source>
</evidence>
<evidence type="ECO:0000259" key="3">
    <source>
        <dbReference type="PROSITE" id="PS51186"/>
    </source>
</evidence>
<dbReference type="AlphaFoldDB" id="A0A1C1A0F0"/>
<evidence type="ECO:0000256" key="2">
    <source>
        <dbReference type="ARBA" id="ARBA00023315"/>
    </source>
</evidence>
<dbReference type="SUPFAM" id="SSF55729">
    <property type="entry name" value="Acyl-CoA N-acyltransferases (Nat)"/>
    <property type="match status" value="1"/>
</dbReference>
<dbReference type="Pfam" id="PF00583">
    <property type="entry name" value="Acetyltransf_1"/>
    <property type="match status" value="1"/>
</dbReference>
<keyword evidence="5" id="KW-1185">Reference proteome</keyword>
<organism evidence="4 5">
    <name type="scientific">Paenibacillus pectinilyticus</name>
    <dbReference type="NCBI Taxonomy" id="512399"/>
    <lineage>
        <taxon>Bacteria</taxon>
        <taxon>Bacillati</taxon>
        <taxon>Bacillota</taxon>
        <taxon>Bacilli</taxon>
        <taxon>Bacillales</taxon>
        <taxon>Paenibacillaceae</taxon>
        <taxon>Paenibacillus</taxon>
    </lineage>
</organism>
<dbReference type="InterPro" id="IPR016181">
    <property type="entry name" value="Acyl_CoA_acyltransferase"/>
</dbReference>
<dbReference type="InterPro" id="IPR000182">
    <property type="entry name" value="GNAT_dom"/>
</dbReference>
<accession>A0A1C1A0F0</accession>
<dbReference type="CDD" id="cd04301">
    <property type="entry name" value="NAT_SF"/>
    <property type="match status" value="1"/>
</dbReference>
<sequence length="165" mass="18740">MSSLTFKQVAPSDISFLMDIYNHFVVHSTYSFHTEPVALPEFTESVIHANPRYQTYVILLDEIPQGYVQVMPHKKKQAYDTTGEVTIYLHPECVGKGIGSASIQYVEAIAKERGFHSLIATVCADNSASIHMFTRNGYEQCAYYREVGFKWGKFLDIVTFQKIIS</sequence>
<dbReference type="RefSeq" id="WP_065853977.1">
    <property type="nucleotide sequence ID" value="NZ_LYPC01000022.1"/>
</dbReference>
<evidence type="ECO:0000313" key="5">
    <source>
        <dbReference type="Proteomes" id="UP000093309"/>
    </source>
</evidence>
<dbReference type="Gene3D" id="3.40.630.30">
    <property type="match status" value="1"/>
</dbReference>
<reference evidence="5" key="1">
    <citation type="submission" date="2016-05" db="EMBL/GenBank/DDBJ databases">
        <title>Paenibacillus oryzae. sp. nov., isolated from the rice root.</title>
        <authorList>
            <person name="Zhang J."/>
            <person name="Zhang X."/>
        </authorList>
    </citation>
    <scope>NUCLEOTIDE SEQUENCE [LARGE SCALE GENOMIC DNA]</scope>
    <source>
        <strain evidence="5">KCTC13222</strain>
    </source>
</reference>
<dbReference type="OrthoDB" id="9798006at2"/>
<dbReference type="PROSITE" id="PS51186">
    <property type="entry name" value="GNAT"/>
    <property type="match status" value="1"/>
</dbReference>
<dbReference type="Proteomes" id="UP000093309">
    <property type="component" value="Unassembled WGS sequence"/>
</dbReference>
<feature type="domain" description="N-acetyltransferase" evidence="3">
    <location>
        <begin position="4"/>
        <end position="156"/>
    </location>
</feature>
<dbReference type="EMBL" id="LYPC01000022">
    <property type="protein sequence ID" value="OCT13866.1"/>
    <property type="molecule type" value="Genomic_DNA"/>
</dbReference>
<gene>
    <name evidence="4" type="ORF">A8709_20040</name>
</gene>
<dbReference type="PANTHER" id="PTHR43072">
    <property type="entry name" value="N-ACETYLTRANSFERASE"/>
    <property type="match status" value="1"/>
</dbReference>
<dbReference type="GO" id="GO:0016747">
    <property type="term" value="F:acyltransferase activity, transferring groups other than amino-acyl groups"/>
    <property type="evidence" value="ECO:0007669"/>
    <property type="project" value="InterPro"/>
</dbReference>
<evidence type="ECO:0000256" key="1">
    <source>
        <dbReference type="ARBA" id="ARBA00022679"/>
    </source>
</evidence>
<keyword evidence="1 4" id="KW-0808">Transferase</keyword>